<feature type="transmembrane region" description="Helical" evidence="1">
    <location>
        <begin position="358"/>
        <end position="378"/>
    </location>
</feature>
<organism evidence="2 3">
    <name type="scientific">Dyella halodurans</name>
    <dbReference type="NCBI Taxonomy" id="1920171"/>
    <lineage>
        <taxon>Bacteria</taxon>
        <taxon>Pseudomonadati</taxon>
        <taxon>Pseudomonadota</taxon>
        <taxon>Gammaproteobacteria</taxon>
        <taxon>Lysobacterales</taxon>
        <taxon>Rhodanobacteraceae</taxon>
        <taxon>Dyella</taxon>
    </lineage>
</organism>
<protein>
    <submittedName>
        <fullName evidence="2">MlaE family ABC transporter permease</fullName>
    </submittedName>
</protein>
<sequence>MSTSMATGSAQLDATATPPCLRVAGDWTLVHYADLERAVGLIKTPLSGDTTLDLDQLGSLDTAGASLLASLLGTSRLGNLEREAPGMPAARRALLQTVGTALAGYREPTRKTHKGNTITDLLARIGASMEAVWRQQLALLGFVGLTLQTLAQTIGRPRRWRVTSLAAHIEQTGLDAVPIIVLLTFMVGAVVAFLGSTILADFGATIYTVNLVAFSFMREFGVLLTAILMAGRTASAFTAQIGSMKANEEIDAIRALGLDPMELLVLPRVLALLVSLPILAFLATMAGILGGGVVCALILDISPIMFINVLKTNIGVQHFLVGMAKAPVFAFLIAVIGCLEGFKVTGSAESVGEHTTSSVVQCIFVVILIDALAALFYMEMGW</sequence>
<accession>A0ABV9BXA3</accession>
<reference evidence="3" key="1">
    <citation type="journal article" date="2019" name="Int. J. Syst. Evol. Microbiol.">
        <title>The Global Catalogue of Microorganisms (GCM) 10K type strain sequencing project: providing services to taxonomists for standard genome sequencing and annotation.</title>
        <authorList>
            <consortium name="The Broad Institute Genomics Platform"/>
            <consortium name="The Broad Institute Genome Sequencing Center for Infectious Disease"/>
            <person name="Wu L."/>
            <person name="Ma J."/>
        </authorList>
    </citation>
    <scope>NUCLEOTIDE SEQUENCE [LARGE SCALE GENOMIC DNA]</scope>
    <source>
        <strain evidence="3">CCM 4481</strain>
    </source>
</reference>
<keyword evidence="1" id="KW-0997">Cell inner membrane</keyword>
<dbReference type="Proteomes" id="UP001595961">
    <property type="component" value="Unassembled WGS sequence"/>
</dbReference>
<evidence type="ECO:0000313" key="3">
    <source>
        <dbReference type="Proteomes" id="UP001595961"/>
    </source>
</evidence>
<evidence type="ECO:0000256" key="1">
    <source>
        <dbReference type="RuleBase" id="RU362044"/>
    </source>
</evidence>
<proteinExistence type="inferred from homology"/>
<dbReference type="InterPro" id="IPR003453">
    <property type="entry name" value="ABC_MlaE_roteobac"/>
</dbReference>
<feature type="transmembrane region" description="Helical" evidence="1">
    <location>
        <begin position="176"/>
        <end position="200"/>
    </location>
</feature>
<comment type="subcellular location">
    <subcellularLocation>
        <location evidence="1">Cell inner membrane</location>
        <topology evidence="1">Multi-pass membrane protein</topology>
    </subcellularLocation>
</comment>
<feature type="transmembrane region" description="Helical" evidence="1">
    <location>
        <begin position="263"/>
        <end position="282"/>
    </location>
</feature>
<dbReference type="NCBIfam" id="TIGR00056">
    <property type="entry name" value="MlaE family lipid ABC transporter permease subunit"/>
    <property type="match status" value="1"/>
</dbReference>
<dbReference type="EMBL" id="JBHSGA010000003">
    <property type="protein sequence ID" value="MFC4525317.1"/>
    <property type="molecule type" value="Genomic_DNA"/>
</dbReference>
<keyword evidence="1" id="KW-0472">Membrane</keyword>
<keyword evidence="1" id="KW-1133">Transmembrane helix</keyword>
<gene>
    <name evidence="2" type="ORF">ACFO5W_01595</name>
</gene>
<dbReference type="Pfam" id="PF02405">
    <property type="entry name" value="MlaE"/>
    <property type="match status" value="1"/>
</dbReference>
<name>A0ABV9BXA3_9GAMM</name>
<dbReference type="PANTHER" id="PTHR30188">
    <property type="entry name" value="ABC TRANSPORTER PERMEASE PROTEIN-RELATED"/>
    <property type="match status" value="1"/>
</dbReference>
<dbReference type="PANTHER" id="PTHR30188:SF3">
    <property type="entry name" value="ABC TRANSPORTER PERMEASE"/>
    <property type="match status" value="1"/>
</dbReference>
<dbReference type="InterPro" id="IPR030802">
    <property type="entry name" value="Permease_MalE"/>
</dbReference>
<comment type="similarity">
    <text evidence="1">Belongs to the MlaE permease family.</text>
</comment>
<feature type="transmembrane region" description="Helical" evidence="1">
    <location>
        <begin position="319"/>
        <end position="338"/>
    </location>
</feature>
<feature type="transmembrane region" description="Helical" evidence="1">
    <location>
        <begin position="288"/>
        <end position="307"/>
    </location>
</feature>
<keyword evidence="3" id="KW-1185">Reference proteome</keyword>
<comment type="caution">
    <text evidence="2">The sequence shown here is derived from an EMBL/GenBank/DDBJ whole genome shotgun (WGS) entry which is preliminary data.</text>
</comment>
<keyword evidence="1" id="KW-0812">Transmembrane</keyword>
<keyword evidence="1" id="KW-1003">Cell membrane</keyword>
<dbReference type="RefSeq" id="WP_266149767.1">
    <property type="nucleotide sequence ID" value="NZ_CP064028.1"/>
</dbReference>
<evidence type="ECO:0000313" key="2">
    <source>
        <dbReference type="EMBL" id="MFC4525317.1"/>
    </source>
</evidence>